<protein>
    <submittedName>
        <fullName evidence="1">Uncharacterized protein</fullName>
    </submittedName>
</protein>
<reference evidence="1" key="1">
    <citation type="journal article" date="2022" name="Int. J. Mol. Sci.">
        <title>Draft Genome of Tanacetum Coccineum: Genomic Comparison of Closely Related Tanacetum-Family Plants.</title>
        <authorList>
            <person name="Yamashiro T."/>
            <person name="Shiraishi A."/>
            <person name="Nakayama K."/>
            <person name="Satake H."/>
        </authorList>
    </citation>
    <scope>NUCLEOTIDE SEQUENCE</scope>
</reference>
<organism evidence="1 2">
    <name type="scientific">Tanacetum coccineum</name>
    <dbReference type="NCBI Taxonomy" id="301880"/>
    <lineage>
        <taxon>Eukaryota</taxon>
        <taxon>Viridiplantae</taxon>
        <taxon>Streptophyta</taxon>
        <taxon>Embryophyta</taxon>
        <taxon>Tracheophyta</taxon>
        <taxon>Spermatophyta</taxon>
        <taxon>Magnoliopsida</taxon>
        <taxon>eudicotyledons</taxon>
        <taxon>Gunneridae</taxon>
        <taxon>Pentapetalae</taxon>
        <taxon>asterids</taxon>
        <taxon>campanulids</taxon>
        <taxon>Asterales</taxon>
        <taxon>Asteraceae</taxon>
        <taxon>Asteroideae</taxon>
        <taxon>Anthemideae</taxon>
        <taxon>Anthemidinae</taxon>
        <taxon>Tanacetum</taxon>
    </lineage>
</organism>
<dbReference type="InterPro" id="IPR029063">
    <property type="entry name" value="SAM-dependent_MTases_sf"/>
</dbReference>
<gene>
    <name evidence="1" type="ORF">Tco_0747439</name>
</gene>
<sequence length="132" mass="15172">MLSINMLIKADLLGSIVQCLIIERASTSIRSCTLNSLLWTCPNPDFDKQEHRWKRVQRSLIESTEDMFSLYGKVFLQTDIEAVSLRMKQQSLIMAMGSLPLITKKNDSWKTILELSQIENNTFWDVGLQCTD</sequence>
<dbReference type="EMBL" id="BQNB010010706">
    <property type="protein sequence ID" value="GJS80898.1"/>
    <property type="molecule type" value="Genomic_DNA"/>
</dbReference>
<keyword evidence="2" id="KW-1185">Reference proteome</keyword>
<evidence type="ECO:0000313" key="2">
    <source>
        <dbReference type="Proteomes" id="UP001151760"/>
    </source>
</evidence>
<name>A0ABQ4YVS5_9ASTR</name>
<reference evidence="1" key="2">
    <citation type="submission" date="2022-01" db="EMBL/GenBank/DDBJ databases">
        <authorList>
            <person name="Yamashiro T."/>
            <person name="Shiraishi A."/>
            <person name="Satake H."/>
            <person name="Nakayama K."/>
        </authorList>
    </citation>
    <scope>NUCLEOTIDE SEQUENCE</scope>
</reference>
<dbReference type="Proteomes" id="UP001151760">
    <property type="component" value="Unassembled WGS sequence"/>
</dbReference>
<comment type="caution">
    <text evidence="1">The sequence shown here is derived from an EMBL/GenBank/DDBJ whole genome shotgun (WGS) entry which is preliminary data.</text>
</comment>
<dbReference type="Gene3D" id="3.40.50.150">
    <property type="entry name" value="Vaccinia Virus protein VP39"/>
    <property type="match status" value="1"/>
</dbReference>
<accession>A0ABQ4YVS5</accession>
<evidence type="ECO:0000313" key="1">
    <source>
        <dbReference type="EMBL" id="GJS80898.1"/>
    </source>
</evidence>
<proteinExistence type="predicted"/>